<dbReference type="PROSITE" id="PS51880">
    <property type="entry name" value="TGS"/>
    <property type="match status" value="1"/>
</dbReference>
<dbReference type="InterPro" id="IPR004811">
    <property type="entry name" value="RelA/Spo_fam"/>
</dbReference>
<evidence type="ECO:0000256" key="3">
    <source>
        <dbReference type="ARBA" id="ARBA00019852"/>
    </source>
</evidence>
<evidence type="ECO:0000256" key="8">
    <source>
        <dbReference type="ARBA" id="ARBA00048244"/>
    </source>
</evidence>
<reference evidence="14" key="1">
    <citation type="submission" date="2016-01" db="EMBL/GenBank/DDBJ databases">
        <title>Complete genome of Planococcus kocurri type strain.</title>
        <authorList>
            <person name="See-Too W.S."/>
        </authorList>
    </citation>
    <scope>NUCLEOTIDE SEQUENCE [LARGE SCALE GENOMIC DNA]</scope>
    <source>
        <strain evidence="14">ATCC 43650</strain>
    </source>
</reference>
<gene>
    <name evidence="14" type="ORF">AUO94_09920</name>
</gene>
<evidence type="ECO:0000256" key="4">
    <source>
        <dbReference type="ARBA" id="ARBA00023134"/>
    </source>
</evidence>
<evidence type="ECO:0000259" key="11">
    <source>
        <dbReference type="PROSITE" id="PS51671"/>
    </source>
</evidence>
<dbReference type="Gene3D" id="3.30.70.260">
    <property type="match status" value="1"/>
</dbReference>
<evidence type="ECO:0000256" key="1">
    <source>
        <dbReference type="ARBA" id="ARBA00004976"/>
    </source>
</evidence>
<dbReference type="SUPFAM" id="SSF109604">
    <property type="entry name" value="HD-domain/PDEase-like"/>
    <property type="match status" value="1"/>
</dbReference>
<dbReference type="CDD" id="cd00077">
    <property type="entry name" value="HDc"/>
    <property type="match status" value="1"/>
</dbReference>
<protein>
    <recommendedName>
        <fullName evidence="3">GTP pyrophosphokinase</fullName>
        <ecNumber evidence="2">2.7.6.5</ecNumber>
    </recommendedName>
    <alternativeName>
        <fullName evidence="6">(p)ppGpp synthase</fullName>
    </alternativeName>
    <alternativeName>
        <fullName evidence="5">ATP:GTP 3'-pyrophosphotransferase</fullName>
    </alternativeName>
    <alternativeName>
        <fullName evidence="7">ppGpp synthase I</fullName>
    </alternativeName>
</protein>
<evidence type="ECO:0000256" key="7">
    <source>
        <dbReference type="ARBA" id="ARBA00033308"/>
    </source>
</evidence>
<dbReference type="SMART" id="SM00471">
    <property type="entry name" value="HDc"/>
    <property type="match status" value="1"/>
</dbReference>
<dbReference type="CDD" id="cd04876">
    <property type="entry name" value="ACT_RelA-SpoT"/>
    <property type="match status" value="1"/>
</dbReference>
<evidence type="ECO:0000313" key="14">
    <source>
        <dbReference type="EMBL" id="ALS78953.1"/>
    </source>
</evidence>
<dbReference type="InterPro" id="IPR043519">
    <property type="entry name" value="NT_sf"/>
</dbReference>
<dbReference type="InterPro" id="IPR012675">
    <property type="entry name" value="Beta-grasp_dom_sf"/>
</dbReference>
<dbReference type="CDD" id="cd05399">
    <property type="entry name" value="NT_Rel-Spo_like"/>
    <property type="match status" value="1"/>
</dbReference>
<comment type="pathway">
    <text evidence="1">Purine metabolism; ppGpp biosynthesis; ppGpp from GTP: step 1/2.</text>
</comment>
<dbReference type="InterPro" id="IPR006674">
    <property type="entry name" value="HD_domain"/>
</dbReference>
<comment type="catalytic activity">
    <reaction evidence="8">
        <text>GTP + ATP = guanosine 3'-diphosphate 5'-triphosphate + AMP</text>
        <dbReference type="Rhea" id="RHEA:22088"/>
        <dbReference type="ChEBI" id="CHEBI:30616"/>
        <dbReference type="ChEBI" id="CHEBI:37565"/>
        <dbReference type="ChEBI" id="CHEBI:142410"/>
        <dbReference type="ChEBI" id="CHEBI:456215"/>
        <dbReference type="EC" id="2.7.6.5"/>
    </reaction>
</comment>
<dbReference type="InterPro" id="IPR003607">
    <property type="entry name" value="HD/PDEase_dom"/>
</dbReference>
<evidence type="ECO:0000256" key="10">
    <source>
        <dbReference type="SAM" id="Coils"/>
    </source>
</evidence>
<comment type="similarity">
    <text evidence="9">Belongs to the relA/spoT family.</text>
</comment>
<dbReference type="InterPro" id="IPR002912">
    <property type="entry name" value="ACT_dom"/>
</dbReference>
<feature type="domain" description="TGS" evidence="13">
    <location>
        <begin position="393"/>
        <end position="454"/>
    </location>
</feature>
<organism evidence="14 15">
    <name type="scientific">Planococcus kocurii</name>
    <dbReference type="NCBI Taxonomy" id="1374"/>
    <lineage>
        <taxon>Bacteria</taxon>
        <taxon>Bacillati</taxon>
        <taxon>Bacillota</taxon>
        <taxon>Bacilli</taxon>
        <taxon>Bacillales</taxon>
        <taxon>Caryophanaceae</taxon>
        <taxon>Planococcus</taxon>
    </lineage>
</organism>
<dbReference type="Pfam" id="PF04607">
    <property type="entry name" value="RelA_SpoT"/>
    <property type="match status" value="1"/>
</dbReference>
<dbReference type="Pfam" id="PF13291">
    <property type="entry name" value="ACT_4"/>
    <property type="match status" value="1"/>
</dbReference>
<dbReference type="Gene3D" id="1.10.3210.10">
    <property type="entry name" value="Hypothetical protein af1432"/>
    <property type="match status" value="1"/>
</dbReference>
<keyword evidence="10" id="KW-0175">Coiled coil</keyword>
<dbReference type="NCBIfam" id="TIGR00691">
    <property type="entry name" value="spoT_relA"/>
    <property type="match status" value="1"/>
</dbReference>
<proteinExistence type="inferred from homology"/>
<dbReference type="EC" id="2.7.6.5" evidence="2"/>
<dbReference type="SUPFAM" id="SSF81271">
    <property type="entry name" value="TGS-like"/>
    <property type="match status" value="1"/>
</dbReference>
<feature type="domain" description="HD" evidence="12">
    <location>
        <begin position="50"/>
        <end position="149"/>
    </location>
</feature>
<dbReference type="InterPro" id="IPR007685">
    <property type="entry name" value="RelA_SpoT"/>
</dbReference>
<dbReference type="CDD" id="cd01668">
    <property type="entry name" value="TGS_RSH"/>
    <property type="match status" value="1"/>
</dbReference>
<dbReference type="Gene3D" id="3.10.20.30">
    <property type="match status" value="1"/>
</dbReference>
<dbReference type="EMBL" id="CP013661">
    <property type="protein sequence ID" value="ALS78953.1"/>
    <property type="molecule type" value="Genomic_DNA"/>
</dbReference>
<keyword evidence="15" id="KW-1185">Reference proteome</keyword>
<dbReference type="PANTHER" id="PTHR21262:SF31">
    <property type="entry name" value="GTP PYROPHOSPHOKINASE"/>
    <property type="match status" value="1"/>
</dbReference>
<feature type="domain" description="ACT" evidence="11">
    <location>
        <begin position="656"/>
        <end position="730"/>
    </location>
</feature>
<evidence type="ECO:0000256" key="6">
    <source>
        <dbReference type="ARBA" id="ARBA00032407"/>
    </source>
</evidence>
<dbReference type="Pfam" id="PF02824">
    <property type="entry name" value="TGS"/>
    <property type="match status" value="1"/>
</dbReference>
<evidence type="ECO:0000313" key="15">
    <source>
        <dbReference type="Proteomes" id="UP000065533"/>
    </source>
</evidence>
<dbReference type="PROSITE" id="PS51671">
    <property type="entry name" value="ACT"/>
    <property type="match status" value="1"/>
</dbReference>
<dbReference type="PANTHER" id="PTHR21262">
    <property type="entry name" value="GUANOSINE-3',5'-BIS DIPHOSPHATE 3'-PYROPHOSPHOHYDROLASE"/>
    <property type="match status" value="1"/>
</dbReference>
<dbReference type="RefSeq" id="WP_058385610.1">
    <property type="nucleotide sequence ID" value="NZ_CP013661.2"/>
</dbReference>
<evidence type="ECO:0000259" key="13">
    <source>
        <dbReference type="PROSITE" id="PS51880"/>
    </source>
</evidence>
<dbReference type="InterPro" id="IPR045865">
    <property type="entry name" value="ACT-like_dom_sf"/>
</dbReference>
<dbReference type="Proteomes" id="UP000065533">
    <property type="component" value="Chromosome"/>
</dbReference>
<keyword evidence="4" id="KW-0342">GTP-binding</keyword>
<dbReference type="SMART" id="SM00954">
    <property type="entry name" value="RelA_SpoT"/>
    <property type="match status" value="1"/>
</dbReference>
<dbReference type="InterPro" id="IPR012676">
    <property type="entry name" value="TGS-like"/>
</dbReference>
<dbReference type="PROSITE" id="PS51831">
    <property type="entry name" value="HD"/>
    <property type="match status" value="1"/>
</dbReference>
<dbReference type="SUPFAM" id="SSF55021">
    <property type="entry name" value="ACT-like"/>
    <property type="match status" value="1"/>
</dbReference>
<dbReference type="Pfam" id="PF13328">
    <property type="entry name" value="HD_4"/>
    <property type="match status" value="1"/>
</dbReference>
<dbReference type="SUPFAM" id="SSF81301">
    <property type="entry name" value="Nucleotidyltransferase"/>
    <property type="match status" value="1"/>
</dbReference>
<dbReference type="Pfam" id="PF19296">
    <property type="entry name" value="RelA_AH_RIS"/>
    <property type="match status" value="1"/>
</dbReference>
<dbReference type="InterPro" id="IPR045600">
    <property type="entry name" value="RelA/SpoT_AH_RIS"/>
</dbReference>
<accession>A0ABM5WXK5</accession>
<dbReference type="Gene3D" id="3.30.460.10">
    <property type="entry name" value="Beta Polymerase, domain 2"/>
    <property type="match status" value="1"/>
</dbReference>
<sequence length="730" mass="83782">MAKDLVRTAEDVFEMVASYMNAEHVKTIKRAYQVAYDAHMGQFRKSGEPYIVHPVQVAGILAELQMDPATVAAGFLHDVVEDTEVSREDIVRDFDEEVAMLVDGVTKLSKIKYLSKEEQQAENHRKMFVAMAQDIRVILIKLADRLHNLRTLKYQTVEKQRIKANETLEIFAPIAHRLGINTIKWELEDTALRYLNPQQYYRIVNLMKKKRTEREDYLNKVMSEIRVQLDEVDIKADLFGRPKHIYSIYRKMAIQNKQFNEIYDLLAVRITVESIKDCYAVLGIIHSTWKPMPGRFKDYIAMPKQNLYQSLHTTVIGPQGDPLEVQIRTEEMHRIAEYGVAAHWAYKEGKIIDKPKSSVDSRLSWFREILDFQNESDNAEEFMESLKYDLFSDMVYVFSPKGDVIEMPAGSCPIDFAYRVHSEIGNKTIGAKINGKMAPLDTELHTGNIVEILTSKQSFGPSRDWLKIAKSTQTKNKIKQFFKKQLREDNVQKGRDLIEKEIKAQEFVLKEVLSNENIKRVCEKFNFAGEDDMYAAVGFNGITAQQVVNRLAEKMRKKREQEEAIEKITVEMKSNVPKKQTDSGVIVRGIDNMMIRLSKCCNPVPGDDIIGFITKGRGVSVHRTDCPNVHSGENDRLIPVEWENEGSPDNKSYQIDIEVQAYDRNGLINEVMHMVSETKTTITAVSGRADKDKIATINLSIMIPHIKHLNRVVERIKSIPDVYSVLRVTN</sequence>
<dbReference type="InterPro" id="IPR004095">
    <property type="entry name" value="TGS"/>
</dbReference>
<evidence type="ECO:0000259" key="12">
    <source>
        <dbReference type="PROSITE" id="PS51831"/>
    </source>
</evidence>
<dbReference type="InterPro" id="IPR033655">
    <property type="entry name" value="TGS_RelA/SpoT"/>
</dbReference>
<comment type="function">
    <text evidence="9">In eubacteria ppGpp (guanosine 3'-diphosphate 5'-diphosphate) is a mediator of the stringent response that coordinates a variety of cellular activities in response to changes in nutritional abundance.</text>
</comment>
<evidence type="ECO:0000256" key="2">
    <source>
        <dbReference type="ARBA" id="ARBA00013251"/>
    </source>
</evidence>
<evidence type="ECO:0000256" key="5">
    <source>
        <dbReference type="ARBA" id="ARBA00029754"/>
    </source>
</evidence>
<evidence type="ECO:0000256" key="9">
    <source>
        <dbReference type="RuleBase" id="RU003847"/>
    </source>
</evidence>
<feature type="coiled-coil region" evidence="10">
    <location>
        <begin position="544"/>
        <end position="571"/>
    </location>
</feature>
<keyword evidence="4" id="KW-0547">Nucleotide-binding</keyword>
<name>A0ABM5WXK5_9BACL</name>